<gene>
    <name evidence="8" type="ORF">AABB28_09845</name>
</gene>
<dbReference type="EMBL" id="CP151762">
    <property type="protein sequence ID" value="WZU62216.1"/>
    <property type="molecule type" value="Genomic_DNA"/>
</dbReference>
<dbReference type="InterPro" id="IPR013249">
    <property type="entry name" value="RNA_pol_sigma70_r4_t2"/>
</dbReference>
<dbReference type="Pfam" id="PF04542">
    <property type="entry name" value="Sigma70_r2"/>
    <property type="match status" value="1"/>
</dbReference>
<evidence type="ECO:0000256" key="1">
    <source>
        <dbReference type="ARBA" id="ARBA00010641"/>
    </source>
</evidence>
<accession>A0AAN0M5Z2</accession>
<keyword evidence="9" id="KW-1185">Reference proteome</keyword>
<keyword evidence="2" id="KW-0805">Transcription regulation</keyword>
<dbReference type="Proteomes" id="UP001451782">
    <property type="component" value="Chromosome"/>
</dbReference>
<comment type="similarity">
    <text evidence="1">Belongs to the sigma-70 factor family. ECF subfamily.</text>
</comment>
<name>A0AAN0M5Z2_9RHOB</name>
<dbReference type="NCBIfam" id="TIGR02937">
    <property type="entry name" value="sigma70-ECF"/>
    <property type="match status" value="1"/>
</dbReference>
<dbReference type="AlphaFoldDB" id="A0AAN0M5Z2"/>
<protein>
    <submittedName>
        <fullName evidence="8">RNA polymerase sigma factor</fullName>
    </submittedName>
</protein>
<dbReference type="SUPFAM" id="SSF88946">
    <property type="entry name" value="Sigma2 domain of RNA polymerase sigma factors"/>
    <property type="match status" value="1"/>
</dbReference>
<keyword evidence="5" id="KW-0804">Transcription</keyword>
<dbReference type="SUPFAM" id="SSF88659">
    <property type="entry name" value="Sigma3 and sigma4 domains of RNA polymerase sigma factors"/>
    <property type="match status" value="1"/>
</dbReference>
<feature type="domain" description="RNA polymerase sigma factor 70 region 4 type 2" evidence="7">
    <location>
        <begin position="127"/>
        <end position="179"/>
    </location>
</feature>
<dbReference type="InterPro" id="IPR013324">
    <property type="entry name" value="RNA_pol_sigma_r3/r4-like"/>
</dbReference>
<dbReference type="InterPro" id="IPR014284">
    <property type="entry name" value="RNA_pol_sigma-70_dom"/>
</dbReference>
<feature type="domain" description="RNA polymerase sigma-70 region 2" evidence="6">
    <location>
        <begin position="33"/>
        <end position="98"/>
    </location>
</feature>
<dbReference type="RefSeq" id="WP_342068626.1">
    <property type="nucleotide sequence ID" value="NZ_CP151762.1"/>
</dbReference>
<dbReference type="InterPro" id="IPR007627">
    <property type="entry name" value="RNA_pol_sigma70_r2"/>
</dbReference>
<evidence type="ECO:0000313" key="8">
    <source>
        <dbReference type="EMBL" id="WZU62216.1"/>
    </source>
</evidence>
<dbReference type="InterPro" id="IPR036388">
    <property type="entry name" value="WH-like_DNA-bd_sf"/>
</dbReference>
<dbReference type="PANTHER" id="PTHR43133">
    <property type="entry name" value="RNA POLYMERASE ECF-TYPE SIGMA FACTO"/>
    <property type="match status" value="1"/>
</dbReference>
<dbReference type="KEGG" id="yag:AABB28_09845"/>
<dbReference type="InterPro" id="IPR013325">
    <property type="entry name" value="RNA_pol_sigma_r2"/>
</dbReference>
<dbReference type="Pfam" id="PF08281">
    <property type="entry name" value="Sigma70_r4_2"/>
    <property type="match status" value="1"/>
</dbReference>
<sequence>MNASPDPFAGAPDEALLIAYANGDGQAARYLTARLLPRVLAQATRMLGNGSEAEDVAQDAMMRLWKIAPDWRQGEAQVVTWLYRVVANLCTDRLRKRRGGVSLDQVAEPLDTAPSAVAQMLTQARMMALSDALAQLPERQAQAVSLRHLEGLANPEIAQIMDISVRSVESLTARGKRALADIMAGRKAELGYDDDEPE</sequence>
<dbReference type="PANTHER" id="PTHR43133:SF8">
    <property type="entry name" value="RNA POLYMERASE SIGMA FACTOR HI_1459-RELATED"/>
    <property type="match status" value="1"/>
</dbReference>
<organism evidence="8 9">
    <name type="scientific">Yoonia algicola</name>
    <dbReference type="NCBI Taxonomy" id="3137368"/>
    <lineage>
        <taxon>Bacteria</taxon>
        <taxon>Pseudomonadati</taxon>
        <taxon>Pseudomonadota</taxon>
        <taxon>Alphaproteobacteria</taxon>
        <taxon>Rhodobacterales</taxon>
        <taxon>Paracoccaceae</taxon>
        <taxon>Yoonia</taxon>
    </lineage>
</organism>
<dbReference type="GO" id="GO:0003677">
    <property type="term" value="F:DNA binding"/>
    <property type="evidence" value="ECO:0007669"/>
    <property type="project" value="UniProtKB-KW"/>
</dbReference>
<keyword evidence="4" id="KW-0238">DNA-binding</keyword>
<keyword evidence="3" id="KW-0731">Sigma factor</keyword>
<evidence type="ECO:0000256" key="2">
    <source>
        <dbReference type="ARBA" id="ARBA00023015"/>
    </source>
</evidence>
<dbReference type="InterPro" id="IPR039425">
    <property type="entry name" value="RNA_pol_sigma-70-like"/>
</dbReference>
<evidence type="ECO:0000256" key="3">
    <source>
        <dbReference type="ARBA" id="ARBA00023082"/>
    </source>
</evidence>
<evidence type="ECO:0000313" key="9">
    <source>
        <dbReference type="Proteomes" id="UP001451782"/>
    </source>
</evidence>
<proteinExistence type="inferred from homology"/>
<evidence type="ECO:0000256" key="5">
    <source>
        <dbReference type="ARBA" id="ARBA00023163"/>
    </source>
</evidence>
<reference evidence="8 9" key="1">
    <citation type="submission" date="2024-04" db="EMBL/GenBank/DDBJ databases">
        <title>Phylogenomic analyses of a clade within the roseobacter group suggest taxonomic reassignments of species of the genera Aestuariivita, Citreicella, Loktanella, Nautella, Pelagibaca, Ruegeria, Thalassobius, Thiobacimonas and Tropicibacter, and the proposal o.</title>
        <authorList>
            <person name="Jeon C.O."/>
        </authorList>
    </citation>
    <scope>NUCLEOTIDE SEQUENCE [LARGE SCALE GENOMIC DNA]</scope>
    <source>
        <strain evidence="8 9">G8-12</strain>
    </source>
</reference>
<evidence type="ECO:0000259" key="7">
    <source>
        <dbReference type="Pfam" id="PF08281"/>
    </source>
</evidence>
<dbReference type="GO" id="GO:0006352">
    <property type="term" value="P:DNA-templated transcription initiation"/>
    <property type="evidence" value="ECO:0007669"/>
    <property type="project" value="InterPro"/>
</dbReference>
<evidence type="ECO:0000259" key="6">
    <source>
        <dbReference type="Pfam" id="PF04542"/>
    </source>
</evidence>
<dbReference type="GO" id="GO:0016987">
    <property type="term" value="F:sigma factor activity"/>
    <property type="evidence" value="ECO:0007669"/>
    <property type="project" value="UniProtKB-KW"/>
</dbReference>
<dbReference type="CDD" id="cd06171">
    <property type="entry name" value="Sigma70_r4"/>
    <property type="match status" value="1"/>
</dbReference>
<dbReference type="Gene3D" id="1.10.1740.10">
    <property type="match status" value="1"/>
</dbReference>
<dbReference type="NCBIfam" id="NF009176">
    <property type="entry name" value="PRK12524.1"/>
    <property type="match status" value="1"/>
</dbReference>
<evidence type="ECO:0000256" key="4">
    <source>
        <dbReference type="ARBA" id="ARBA00023125"/>
    </source>
</evidence>
<dbReference type="Gene3D" id="1.10.10.10">
    <property type="entry name" value="Winged helix-like DNA-binding domain superfamily/Winged helix DNA-binding domain"/>
    <property type="match status" value="1"/>
</dbReference>